<evidence type="ECO:0000313" key="2">
    <source>
        <dbReference type="EMBL" id="QOD39460.1"/>
    </source>
</evidence>
<name>A0A7M4BC18_9VIRU</name>
<feature type="region of interest" description="Disordered" evidence="1">
    <location>
        <begin position="1"/>
        <end position="23"/>
    </location>
</feature>
<dbReference type="EMBL" id="MT733016">
    <property type="protein sequence ID" value="QOD39460.1"/>
    <property type="molecule type" value="Genomic_DNA"/>
</dbReference>
<organism evidence="2">
    <name type="scientific">uncultured densovirus</name>
    <dbReference type="NCBI Taxonomy" id="748192"/>
    <lineage>
        <taxon>Viruses</taxon>
        <taxon>Monodnaviria</taxon>
        <taxon>Shotokuvirae</taxon>
        <taxon>Cossaviricota</taxon>
        <taxon>Quintoviricetes</taxon>
        <taxon>Piccovirales</taxon>
        <taxon>Parvoviridae</taxon>
        <taxon>Densovirinae</taxon>
        <taxon>environmental samples</taxon>
    </lineage>
</organism>
<accession>A0A7M4BC18</accession>
<feature type="compositionally biased region" description="Acidic residues" evidence="1">
    <location>
        <begin position="177"/>
        <end position="189"/>
    </location>
</feature>
<proteinExistence type="predicted"/>
<reference evidence="2" key="1">
    <citation type="submission" date="2020-07" db="EMBL/GenBank/DDBJ databases">
        <title>Diversity of sea star-associated densoviruses and transcribed endogenized viral elements of densovirus origin.</title>
        <authorList>
            <person name="Jackson E.W."/>
            <person name="Hewson I."/>
        </authorList>
    </citation>
    <scope>NUCLEOTIDE SEQUENCE</scope>
</reference>
<gene>
    <name evidence="2" type="primary">NS2</name>
</gene>
<evidence type="ECO:0000256" key="1">
    <source>
        <dbReference type="SAM" id="MobiDB-lite"/>
    </source>
</evidence>
<feature type="region of interest" description="Disordered" evidence="1">
    <location>
        <begin position="159"/>
        <end position="195"/>
    </location>
</feature>
<protein>
    <submittedName>
        <fullName evidence="2">NS2</fullName>
    </submittedName>
</protein>
<sequence length="301" mass="34828">MMDPEIEPISEEEEAEKEEEEGELLNKSSYSMKMILRLIMMSKEPVSEDPRYLLYLKNYLGRKEDLHIDLQLILPHFTNVARYMMQNEKKLKRQGYLALLESCEKAKVITSQTCLTAPLVSKLTKYVNTCNVTEDPSLEDFSSLVATTNTFTSLTTAASQMDHADAGSSKKRKTAPESDEDDGLFDDDPFQQPLQKPTYETYSSILLRERKGEKLRTCKFEDTWSDSKLKLVYWKTEDLTDIRPEDEWRNARKTMTLNFDSTSLDGLCVMEGIRAIERKTRKHLKANGGKPIEFNSKRKRY</sequence>